<evidence type="ECO:0000256" key="1">
    <source>
        <dbReference type="SAM" id="MobiDB-lite"/>
    </source>
</evidence>
<protein>
    <recommendedName>
        <fullName evidence="6">Lipoprotein YerB</fullName>
    </recommendedName>
</protein>
<dbReference type="InterPro" id="IPR021416">
    <property type="entry name" value="DUF3048_N"/>
</dbReference>
<name>A0A3S9SY17_9FIRM</name>
<evidence type="ECO:0000259" key="2">
    <source>
        <dbReference type="Pfam" id="PF11258"/>
    </source>
</evidence>
<dbReference type="RefSeq" id="WP_127016484.1">
    <property type="nucleotide sequence ID" value="NZ_CP016379.1"/>
</dbReference>
<dbReference type="KEGG" id="aft:BBF96_06990"/>
<gene>
    <name evidence="4" type="ORF">BBF96_06990</name>
</gene>
<feature type="compositionally biased region" description="Acidic residues" evidence="1">
    <location>
        <begin position="61"/>
        <end position="70"/>
    </location>
</feature>
<evidence type="ECO:0000259" key="3">
    <source>
        <dbReference type="Pfam" id="PF17479"/>
    </source>
</evidence>
<dbReference type="Pfam" id="PF17479">
    <property type="entry name" value="DUF3048_C"/>
    <property type="match status" value="1"/>
</dbReference>
<dbReference type="Pfam" id="PF11258">
    <property type="entry name" value="DUF3048"/>
    <property type="match status" value="1"/>
</dbReference>
<proteinExistence type="predicted"/>
<feature type="region of interest" description="Disordered" evidence="1">
    <location>
        <begin position="50"/>
        <end position="72"/>
    </location>
</feature>
<evidence type="ECO:0000313" key="5">
    <source>
        <dbReference type="Proteomes" id="UP000267250"/>
    </source>
</evidence>
<evidence type="ECO:0008006" key="6">
    <source>
        <dbReference type="Google" id="ProtNLM"/>
    </source>
</evidence>
<dbReference type="EMBL" id="CP016379">
    <property type="protein sequence ID" value="AZR73150.1"/>
    <property type="molecule type" value="Genomic_DNA"/>
</dbReference>
<dbReference type="SUPFAM" id="SSF159774">
    <property type="entry name" value="YerB-like"/>
    <property type="match status" value="1"/>
</dbReference>
<dbReference type="Proteomes" id="UP000267250">
    <property type="component" value="Chromosome"/>
</dbReference>
<accession>A0A3S9SY17</accession>
<evidence type="ECO:0000313" key="4">
    <source>
        <dbReference type="EMBL" id="AZR73150.1"/>
    </source>
</evidence>
<feature type="domain" description="DUF3048" evidence="3">
    <location>
        <begin position="249"/>
        <end position="358"/>
    </location>
</feature>
<sequence>MGKTELSIVFILVLIIVLSGCGKKEEPVIGIGDDVESDLKIQRNIEEESLFQTRNGKESNESDLEEDDDPIESRPTVELKMAPFLGKLMKEFQLPRPIMVMVENAPAARPQAGLEDASIVYEFLVEGGITRFLALYYEKFPERVGPIRSTRPYFIQTALEYDALLLHAGASPEGFHMLVTTGIDHLDQIRSENYYWRSSKRRAPHNLYTGINYLREFLSNYNSDAISLRFPYQSVGFVNQAKATPAHDIKIHYWGGYTVEYKYDDKKGNYLRFIDGVPHLMEGGKKIYAYNIFVQYVDTKVKDDEGRLEMKLVGSNKALLFKDGFVFKGTWIKEKGEKTHFLDADGNEWKINPGQTWIQVVPLSTKVEYQ</sequence>
<organism evidence="4 5">
    <name type="scientific">Anoxybacter fermentans</name>
    <dbReference type="NCBI Taxonomy" id="1323375"/>
    <lineage>
        <taxon>Bacteria</taxon>
        <taxon>Bacillati</taxon>
        <taxon>Bacillota</taxon>
        <taxon>Clostridia</taxon>
        <taxon>Halanaerobiales</taxon>
        <taxon>Anoxybacter</taxon>
    </lineage>
</organism>
<feature type="domain" description="DUF3048" evidence="2">
    <location>
        <begin position="93"/>
        <end position="218"/>
    </location>
</feature>
<dbReference type="InterPro" id="IPR023158">
    <property type="entry name" value="YerB-like_sf"/>
</dbReference>
<dbReference type="OrthoDB" id="9779102at2"/>
<dbReference type="Gene3D" id="3.50.90.10">
    <property type="entry name" value="YerB-like"/>
    <property type="match status" value="1"/>
</dbReference>
<dbReference type="InterPro" id="IPR035328">
    <property type="entry name" value="DUF3048_C"/>
</dbReference>
<dbReference type="AlphaFoldDB" id="A0A3S9SY17"/>
<keyword evidence="5" id="KW-1185">Reference proteome</keyword>
<reference evidence="4 5" key="1">
    <citation type="submission" date="2016-07" db="EMBL/GenBank/DDBJ databases">
        <title>Genome and transcriptome analysis of iron-reducing fermentative bacteria Anoxybacter fermentans.</title>
        <authorList>
            <person name="Zeng X."/>
            <person name="Shao Z."/>
        </authorList>
    </citation>
    <scope>NUCLEOTIDE SEQUENCE [LARGE SCALE GENOMIC DNA]</scope>
    <source>
        <strain evidence="4 5">DY22613</strain>
    </source>
</reference>
<dbReference type="PROSITE" id="PS51257">
    <property type="entry name" value="PROKAR_LIPOPROTEIN"/>
    <property type="match status" value="1"/>
</dbReference>